<dbReference type="PANTHER" id="PTHR33490">
    <property type="entry name" value="BLR5614 PROTEIN-RELATED"/>
    <property type="match status" value="1"/>
</dbReference>
<sequence length="273" mass="29090">MRLIIQHATIYSFAEPQSRLVQLLRVTPSSYAGQNVVDWQIDVDCDARLKAGRDGHGNETTMLYVNGPIRRIRVAVAGEVLTDDKAGMVGGSPEPLPPILYTRPSPYAAPDRAIAEFAAAALADAGDPLGAMHALMAGIHRRIAFDQAPPANRVRTAAEAFAADKGSYLDHAHVMIAAARSLGLPTRFVSGYLFRSNDDGPRRAGHGWAEVHVPDYGWIGFDAVNDHCPDANYVRVATGLDHGEAAPLLGARTGGGSEYLEVSVSVTAPEVTA</sequence>
<dbReference type="InterPro" id="IPR002931">
    <property type="entry name" value="Transglutaminase-like"/>
</dbReference>
<evidence type="ECO:0000313" key="3">
    <source>
        <dbReference type="Proteomes" id="UP000776276"/>
    </source>
</evidence>
<dbReference type="Pfam" id="PF08379">
    <property type="entry name" value="Bact_transglu_N"/>
    <property type="match status" value="1"/>
</dbReference>
<comment type="caution">
    <text evidence="2">The sequence shown here is derived from an EMBL/GenBank/DDBJ whole genome shotgun (WGS) entry which is preliminary data.</text>
</comment>
<protein>
    <submittedName>
        <fullName evidence="2">Transglutaminase family protein</fullName>
    </submittedName>
</protein>
<name>A0ABS6BM29_9SPHN</name>
<feature type="domain" description="Transglutaminase-like" evidence="1">
    <location>
        <begin position="160"/>
        <end position="225"/>
    </location>
</feature>
<proteinExistence type="predicted"/>
<dbReference type="Proteomes" id="UP000776276">
    <property type="component" value="Unassembled WGS sequence"/>
</dbReference>
<gene>
    <name evidence="2" type="ORF">KOF26_11225</name>
</gene>
<dbReference type="SMART" id="SM00460">
    <property type="entry name" value="TGc"/>
    <property type="match status" value="1"/>
</dbReference>
<dbReference type="EMBL" id="JAHKRT010000005">
    <property type="protein sequence ID" value="MBU3078441.1"/>
    <property type="molecule type" value="Genomic_DNA"/>
</dbReference>
<dbReference type="RefSeq" id="WP_216324658.1">
    <property type="nucleotide sequence ID" value="NZ_JAHKRT010000005.1"/>
</dbReference>
<reference evidence="2 3" key="1">
    <citation type="submission" date="2021-06" db="EMBL/GenBank/DDBJ databases">
        <title>Sphingomonas sp. XMGL2, whole genome shotgun sequencing project.</title>
        <authorList>
            <person name="Zhao G."/>
            <person name="Shen L."/>
        </authorList>
    </citation>
    <scope>NUCLEOTIDE SEQUENCE [LARGE SCALE GENOMIC DNA]</scope>
    <source>
        <strain evidence="2 3">XMGL2</strain>
    </source>
</reference>
<keyword evidence="3" id="KW-1185">Reference proteome</keyword>
<evidence type="ECO:0000313" key="2">
    <source>
        <dbReference type="EMBL" id="MBU3078441.1"/>
    </source>
</evidence>
<dbReference type="InterPro" id="IPR013589">
    <property type="entry name" value="Bac_transglu_N"/>
</dbReference>
<evidence type="ECO:0000259" key="1">
    <source>
        <dbReference type="SMART" id="SM00460"/>
    </source>
</evidence>
<dbReference type="Pfam" id="PF01841">
    <property type="entry name" value="Transglut_core"/>
    <property type="match status" value="1"/>
</dbReference>
<accession>A0ABS6BM29</accession>
<dbReference type="PANTHER" id="PTHR33490:SF6">
    <property type="entry name" value="SLL1049 PROTEIN"/>
    <property type="match status" value="1"/>
</dbReference>
<organism evidence="2 3">
    <name type="scientific">Sphingomonas quercus</name>
    <dbReference type="NCBI Taxonomy" id="2842451"/>
    <lineage>
        <taxon>Bacteria</taxon>
        <taxon>Pseudomonadati</taxon>
        <taxon>Pseudomonadota</taxon>
        <taxon>Alphaproteobacteria</taxon>
        <taxon>Sphingomonadales</taxon>
        <taxon>Sphingomonadaceae</taxon>
        <taxon>Sphingomonas</taxon>
    </lineage>
</organism>